<keyword evidence="2" id="KW-0805">Transcription regulation</keyword>
<keyword evidence="4" id="KW-0804">Transcription</keyword>
<dbReference type="PANTHER" id="PTHR30126">
    <property type="entry name" value="HTH-TYPE TRANSCRIPTIONAL REGULATOR"/>
    <property type="match status" value="1"/>
</dbReference>
<dbReference type="SUPFAM" id="SSF46785">
    <property type="entry name" value="Winged helix' DNA-binding domain"/>
    <property type="match status" value="1"/>
</dbReference>
<evidence type="ECO:0000259" key="5">
    <source>
        <dbReference type="PROSITE" id="PS50931"/>
    </source>
</evidence>
<dbReference type="InterPro" id="IPR005119">
    <property type="entry name" value="LysR_subst-bd"/>
</dbReference>
<evidence type="ECO:0000256" key="1">
    <source>
        <dbReference type="ARBA" id="ARBA00009437"/>
    </source>
</evidence>
<dbReference type="InterPro" id="IPR036390">
    <property type="entry name" value="WH_DNA-bd_sf"/>
</dbReference>
<dbReference type="GO" id="GO:0003700">
    <property type="term" value="F:DNA-binding transcription factor activity"/>
    <property type="evidence" value="ECO:0007669"/>
    <property type="project" value="InterPro"/>
</dbReference>
<dbReference type="PROSITE" id="PS50931">
    <property type="entry name" value="HTH_LYSR"/>
    <property type="match status" value="1"/>
</dbReference>
<dbReference type="SUPFAM" id="SSF53850">
    <property type="entry name" value="Periplasmic binding protein-like II"/>
    <property type="match status" value="1"/>
</dbReference>
<dbReference type="EMBL" id="FOLH01000003">
    <property type="protein sequence ID" value="SFC13607.1"/>
    <property type="molecule type" value="Genomic_DNA"/>
</dbReference>
<gene>
    <name evidence="6" type="ORF">SAMN05660443_1563</name>
</gene>
<dbReference type="InterPro" id="IPR036388">
    <property type="entry name" value="WH-like_DNA-bd_sf"/>
</dbReference>
<organism evidence="6 7">
    <name type="scientific">Marinospirillum celere</name>
    <dbReference type="NCBI Taxonomy" id="1122252"/>
    <lineage>
        <taxon>Bacteria</taxon>
        <taxon>Pseudomonadati</taxon>
        <taxon>Pseudomonadota</taxon>
        <taxon>Gammaproteobacteria</taxon>
        <taxon>Oceanospirillales</taxon>
        <taxon>Oceanospirillaceae</taxon>
        <taxon>Marinospirillum</taxon>
    </lineage>
</organism>
<proteinExistence type="inferred from homology"/>
<dbReference type="Gene3D" id="1.10.10.10">
    <property type="entry name" value="Winged helix-like DNA-binding domain superfamily/Winged helix DNA-binding domain"/>
    <property type="match status" value="1"/>
</dbReference>
<evidence type="ECO:0000256" key="2">
    <source>
        <dbReference type="ARBA" id="ARBA00023015"/>
    </source>
</evidence>
<reference evidence="6 7" key="1">
    <citation type="submission" date="2016-10" db="EMBL/GenBank/DDBJ databases">
        <authorList>
            <person name="de Groot N.N."/>
        </authorList>
    </citation>
    <scope>NUCLEOTIDE SEQUENCE [LARGE SCALE GENOMIC DNA]</scope>
    <source>
        <strain evidence="6 7">DSM 18438</strain>
    </source>
</reference>
<name>A0A1I1GPC9_9GAMM</name>
<keyword evidence="3 6" id="KW-0238">DNA-binding</keyword>
<dbReference type="RefSeq" id="WP_091961625.1">
    <property type="nucleotide sequence ID" value="NZ_FOLH01000003.1"/>
</dbReference>
<dbReference type="Gene3D" id="3.40.190.290">
    <property type="match status" value="1"/>
</dbReference>
<dbReference type="PANTHER" id="PTHR30126:SF88">
    <property type="entry name" value="TRANSCRIPTIONAL REGULATOR-RELATED"/>
    <property type="match status" value="1"/>
</dbReference>
<protein>
    <submittedName>
        <fullName evidence="6">DNA-binding transcriptional regulator, LysR family</fullName>
    </submittedName>
</protein>
<sequence>MKVTLEQWRMLQAVVEAGGFNQAAEMVHKSPSSVHAAVHKLEQQLGVDLLAVQGRKVLLTEAGRALLRRAHLLLEEARDLEDMAEHLATGVEAEVRLAVDQVFPANRLTEGLAEFSSHWPKTRIELRETVLSGGVELLYAGEVDLLISGLPVQGFIGRPLMLAEFICVAHPEHPLHHMGELSFRDLKRFRQLVIRDSSSAHRLDAGWLEAEQRWTVSHVATSLRMLKLGLGFAWLPRHLVAEAIASKELQPLNLPAQGLRQVPLQLIYADPEGAGPATRALAESLLKVTARG</sequence>
<dbReference type="OrthoDB" id="6988449at2"/>
<evidence type="ECO:0000256" key="4">
    <source>
        <dbReference type="ARBA" id="ARBA00023163"/>
    </source>
</evidence>
<keyword evidence="7" id="KW-1185">Reference proteome</keyword>
<dbReference type="GO" id="GO:0000976">
    <property type="term" value="F:transcription cis-regulatory region binding"/>
    <property type="evidence" value="ECO:0007669"/>
    <property type="project" value="TreeGrafter"/>
</dbReference>
<dbReference type="STRING" id="1122252.SAMN05660443_1563"/>
<feature type="domain" description="HTH lysR-type" evidence="5">
    <location>
        <begin position="3"/>
        <end position="60"/>
    </location>
</feature>
<dbReference type="Proteomes" id="UP000199058">
    <property type="component" value="Unassembled WGS sequence"/>
</dbReference>
<evidence type="ECO:0000313" key="7">
    <source>
        <dbReference type="Proteomes" id="UP000199058"/>
    </source>
</evidence>
<evidence type="ECO:0000256" key="3">
    <source>
        <dbReference type="ARBA" id="ARBA00023125"/>
    </source>
</evidence>
<comment type="similarity">
    <text evidence="1">Belongs to the LysR transcriptional regulatory family.</text>
</comment>
<dbReference type="InterPro" id="IPR000847">
    <property type="entry name" value="LysR_HTH_N"/>
</dbReference>
<dbReference type="AlphaFoldDB" id="A0A1I1GPC9"/>
<dbReference type="Pfam" id="PF03466">
    <property type="entry name" value="LysR_substrate"/>
    <property type="match status" value="1"/>
</dbReference>
<dbReference type="Pfam" id="PF00126">
    <property type="entry name" value="HTH_1"/>
    <property type="match status" value="1"/>
</dbReference>
<evidence type="ECO:0000313" key="6">
    <source>
        <dbReference type="EMBL" id="SFC13607.1"/>
    </source>
</evidence>
<accession>A0A1I1GPC9</accession>